<proteinExistence type="predicted"/>
<evidence type="ECO:0000256" key="1">
    <source>
        <dbReference type="SAM" id="MobiDB-lite"/>
    </source>
</evidence>
<dbReference type="InterPro" id="IPR013783">
    <property type="entry name" value="Ig-like_fold"/>
</dbReference>
<feature type="region of interest" description="Disordered" evidence="1">
    <location>
        <begin position="251"/>
        <end position="270"/>
    </location>
</feature>
<dbReference type="SUPFAM" id="SSF51445">
    <property type="entry name" value="(Trans)glycosidases"/>
    <property type="match status" value="1"/>
</dbReference>
<organism evidence="3 4">
    <name type="scientific">Paenibacillus cineris</name>
    <dbReference type="NCBI Taxonomy" id="237530"/>
    <lineage>
        <taxon>Bacteria</taxon>
        <taxon>Bacillati</taxon>
        <taxon>Bacillota</taxon>
        <taxon>Bacilli</taxon>
        <taxon>Bacillales</taxon>
        <taxon>Paenibacillaceae</taxon>
        <taxon>Paenibacillus</taxon>
    </lineage>
</organism>
<comment type="caution">
    <text evidence="3">The sequence shown here is derived from an EMBL/GenBank/DDBJ whole genome shotgun (WGS) entry which is preliminary data.</text>
</comment>
<dbReference type="RefSeq" id="WP_212983809.1">
    <property type="nucleotide sequence ID" value="NZ_BORU01000001.1"/>
</dbReference>
<dbReference type="SUPFAM" id="SSF49265">
    <property type="entry name" value="Fibronectin type III"/>
    <property type="match status" value="1"/>
</dbReference>
<feature type="region of interest" description="Disordered" evidence="1">
    <location>
        <begin position="221"/>
        <end position="241"/>
    </location>
</feature>
<dbReference type="Proteomes" id="UP000676601">
    <property type="component" value="Unassembled WGS sequence"/>
</dbReference>
<dbReference type="Gene3D" id="2.60.40.10">
    <property type="entry name" value="Immunoglobulins"/>
    <property type="match status" value="2"/>
</dbReference>
<dbReference type="CDD" id="cd00063">
    <property type="entry name" value="FN3"/>
    <property type="match status" value="1"/>
</dbReference>
<feature type="region of interest" description="Disordered" evidence="1">
    <location>
        <begin position="168"/>
        <end position="192"/>
    </location>
</feature>
<evidence type="ECO:0000259" key="2">
    <source>
        <dbReference type="PROSITE" id="PS50853"/>
    </source>
</evidence>
<dbReference type="InterPro" id="IPR017853">
    <property type="entry name" value="GH"/>
</dbReference>
<keyword evidence="4" id="KW-1185">Reference proteome</keyword>
<feature type="region of interest" description="Disordered" evidence="1">
    <location>
        <begin position="1"/>
        <end position="22"/>
    </location>
</feature>
<feature type="region of interest" description="Disordered" evidence="1">
    <location>
        <begin position="277"/>
        <end position="315"/>
    </location>
</feature>
<dbReference type="InterPro" id="IPR003961">
    <property type="entry name" value="FN3_dom"/>
</dbReference>
<name>A0ABQ4LCU7_9BACL</name>
<dbReference type="InterPro" id="IPR036116">
    <property type="entry name" value="FN3_sf"/>
</dbReference>
<dbReference type="EMBL" id="BORU01000001">
    <property type="protein sequence ID" value="GIO54288.1"/>
    <property type="molecule type" value="Genomic_DNA"/>
</dbReference>
<dbReference type="PROSITE" id="PS50853">
    <property type="entry name" value="FN3"/>
    <property type="match status" value="1"/>
</dbReference>
<feature type="compositionally biased region" description="Polar residues" evidence="1">
    <location>
        <begin position="298"/>
        <end position="315"/>
    </location>
</feature>
<gene>
    <name evidence="3" type="ORF">J21TS7_26060</name>
</gene>
<feature type="compositionally biased region" description="Acidic residues" evidence="1">
    <location>
        <begin position="171"/>
        <end position="185"/>
    </location>
</feature>
<evidence type="ECO:0000313" key="4">
    <source>
        <dbReference type="Proteomes" id="UP000676601"/>
    </source>
</evidence>
<accession>A0ABQ4LCU7</accession>
<dbReference type="Pfam" id="PF17957">
    <property type="entry name" value="Big_7"/>
    <property type="match status" value="1"/>
</dbReference>
<protein>
    <recommendedName>
        <fullName evidence="2">Fibronectin type-III domain-containing protein</fullName>
    </recommendedName>
</protein>
<sequence length="840" mass="90777">MELAVGGDSLVSAHMDDPEADGSGSWYADVDFSKYDGPVELAARGKDSVTRYVAWSPYMSVEVDNPGAALPQVQITSPGETSPVMGSVNVLIQAGGKNPVSKVQIRINGGEWKDAPPKGSGYQYKWKTAAYAGRVNSLEAKAVDANGNTGYSSAKYVKVANVSSQAMLQEDQQDQEGWTEQDAQNDQDVQTDRNIQQNAEAELNVQKDQNAQIDQNAQALQNNETAQDASTVQDDSTVQGASAVQDNLTEQEVPQAQEASTVQDAPTAQDVDTAQDELTAPPSEETVHEVNPDKGMQMNANPGSEQVEAASSPTTVTQQVYGQDRAMWIWENESYPLIMNPGSRNVLDAMASDTSTFGQRPIRTLYLAVGPYFGMRMLQDKRPEVRDFVGWAHDKGYQVQALIAGGTTPPYFGAYARYRTQAVAEFEGILNYNLSSDPRERFDGVNIDTEPYSLGDFKSAKPSVQVQYLDMLKALMDRKQASGLNLQVGAAIPRWFDTSVDASSISWNGSVKWMSQHVQDTLDYISIMDYRDQADGSAGIIEQARGEIDYANQIGKPNSVVIGVETIDVADGGDPEAISFYEEGRTYMESELNKVYAAFEGNPAFGGIALHHYGNLRIFPSAWGPGSVFWQPPQDSEPPSAVTGTPQATAFDYQRVDITYGPASDNATVKEYRIYRGTDAQFEPDPANLAGISNKLNFRDVGLLPDTTYVYKVTAVDSSGNEGPASQPFSATTGHTDLKPMIVGQMQVTYDGAKATVSLQVVDKETGAGLQATVYGRFTSMGGKYVGGATTATGTYTASSEAIIAAAGKAGFAARRILAPGYYWAQAYDSPDGRFTEWGG</sequence>
<reference evidence="3 4" key="1">
    <citation type="submission" date="2021-03" db="EMBL/GenBank/DDBJ databases">
        <title>Antimicrobial resistance genes in bacteria isolated from Japanese honey, and their potential for conferring macrolide and lincosamide resistance in the American foulbrood pathogen Paenibacillus larvae.</title>
        <authorList>
            <person name="Okamoto M."/>
            <person name="Kumagai M."/>
            <person name="Kanamori H."/>
            <person name="Takamatsu D."/>
        </authorList>
    </citation>
    <scope>NUCLEOTIDE SEQUENCE [LARGE SCALE GENOMIC DNA]</scope>
    <source>
        <strain evidence="3 4">J21TS7</strain>
    </source>
</reference>
<feature type="compositionally biased region" description="Polar residues" evidence="1">
    <location>
        <begin position="224"/>
        <end position="241"/>
    </location>
</feature>
<evidence type="ECO:0000313" key="3">
    <source>
        <dbReference type="EMBL" id="GIO54288.1"/>
    </source>
</evidence>
<feature type="domain" description="Fibronectin type-III" evidence="2">
    <location>
        <begin position="638"/>
        <end position="736"/>
    </location>
</feature>